<dbReference type="Proteomes" id="UP000681722">
    <property type="component" value="Unassembled WGS sequence"/>
</dbReference>
<accession>A0A816CM19</accession>
<reference evidence="1" key="1">
    <citation type="submission" date="2021-02" db="EMBL/GenBank/DDBJ databases">
        <authorList>
            <person name="Nowell W R."/>
        </authorList>
    </citation>
    <scope>NUCLEOTIDE SEQUENCE</scope>
</reference>
<dbReference type="AlphaFoldDB" id="A0A816CM19"/>
<evidence type="ECO:0000313" key="3">
    <source>
        <dbReference type="Proteomes" id="UP000663829"/>
    </source>
</evidence>
<name>A0A816CM19_9BILA</name>
<feature type="non-terminal residue" evidence="1">
    <location>
        <position position="63"/>
    </location>
</feature>
<keyword evidence="3" id="KW-1185">Reference proteome</keyword>
<dbReference type="Proteomes" id="UP000663829">
    <property type="component" value="Unassembled WGS sequence"/>
</dbReference>
<gene>
    <name evidence="1" type="ORF">GPM918_LOCUS43940</name>
    <name evidence="2" type="ORF">SRO942_LOCUS45599</name>
</gene>
<dbReference type="EMBL" id="CAJNOQ010041676">
    <property type="protein sequence ID" value="CAF1624413.1"/>
    <property type="molecule type" value="Genomic_DNA"/>
</dbReference>
<organism evidence="1 3">
    <name type="scientific">Didymodactylos carnosus</name>
    <dbReference type="NCBI Taxonomy" id="1234261"/>
    <lineage>
        <taxon>Eukaryota</taxon>
        <taxon>Metazoa</taxon>
        <taxon>Spiralia</taxon>
        <taxon>Gnathifera</taxon>
        <taxon>Rotifera</taxon>
        <taxon>Eurotatoria</taxon>
        <taxon>Bdelloidea</taxon>
        <taxon>Philodinida</taxon>
        <taxon>Philodinidae</taxon>
        <taxon>Didymodactylos</taxon>
    </lineage>
</organism>
<comment type="caution">
    <text evidence="1">The sequence shown here is derived from an EMBL/GenBank/DDBJ whole genome shotgun (WGS) entry which is preliminary data.</text>
</comment>
<sequence>MLTPVTAVTSSEVQQSQILDEFDYKFTDTLPPQLQCNVTRDEYKHEESKRVSFGFIASFLNCG</sequence>
<protein>
    <submittedName>
        <fullName evidence="1">Uncharacterized protein</fullName>
    </submittedName>
</protein>
<proteinExistence type="predicted"/>
<evidence type="ECO:0000313" key="1">
    <source>
        <dbReference type="EMBL" id="CAF1624413.1"/>
    </source>
</evidence>
<dbReference type="EMBL" id="CAJOBC010109068">
    <property type="protein sequence ID" value="CAF4517250.1"/>
    <property type="molecule type" value="Genomic_DNA"/>
</dbReference>
<evidence type="ECO:0000313" key="2">
    <source>
        <dbReference type="EMBL" id="CAF4517250.1"/>
    </source>
</evidence>